<keyword evidence="2" id="KW-0732">Signal</keyword>
<feature type="signal peptide" evidence="2">
    <location>
        <begin position="1"/>
        <end position="22"/>
    </location>
</feature>
<name>A0AAV8P125_ENSVE</name>
<feature type="region of interest" description="Disordered" evidence="1">
    <location>
        <begin position="49"/>
        <end position="88"/>
    </location>
</feature>
<dbReference type="AlphaFoldDB" id="A0AAV8P125"/>
<sequence length="154" mass="17387">MMVCDRIILAIIFLSTWQHANNDDPICHVSIGSLNGEAKVITTVAVPLRSHRTTPGSSPPPTEPLSPEETEERAKEFGSKVTKTNKVDTTADQLKHGWRAIAKKSNLKTVPALRSFLQHPRRCLRDLQWPMNIRFNNIQRRAKLRLDNGSLSRV</sequence>
<evidence type="ECO:0000313" key="3">
    <source>
        <dbReference type="EMBL" id="KAJ8460766.1"/>
    </source>
</evidence>
<gene>
    <name evidence="3" type="ORF">OPV22_033692</name>
</gene>
<dbReference type="Proteomes" id="UP001222027">
    <property type="component" value="Unassembled WGS sequence"/>
</dbReference>
<evidence type="ECO:0000256" key="1">
    <source>
        <dbReference type="SAM" id="MobiDB-lite"/>
    </source>
</evidence>
<evidence type="ECO:0000256" key="2">
    <source>
        <dbReference type="SAM" id="SignalP"/>
    </source>
</evidence>
<accession>A0AAV8P125</accession>
<keyword evidence="4" id="KW-1185">Reference proteome</keyword>
<organism evidence="3 4">
    <name type="scientific">Ensete ventricosum</name>
    <name type="common">Abyssinian banana</name>
    <name type="synonym">Musa ensete</name>
    <dbReference type="NCBI Taxonomy" id="4639"/>
    <lineage>
        <taxon>Eukaryota</taxon>
        <taxon>Viridiplantae</taxon>
        <taxon>Streptophyta</taxon>
        <taxon>Embryophyta</taxon>
        <taxon>Tracheophyta</taxon>
        <taxon>Spermatophyta</taxon>
        <taxon>Magnoliopsida</taxon>
        <taxon>Liliopsida</taxon>
        <taxon>Zingiberales</taxon>
        <taxon>Musaceae</taxon>
        <taxon>Ensete</taxon>
    </lineage>
</organism>
<comment type="caution">
    <text evidence="3">The sequence shown here is derived from an EMBL/GenBank/DDBJ whole genome shotgun (WGS) entry which is preliminary data.</text>
</comment>
<proteinExistence type="predicted"/>
<reference evidence="3 4" key="1">
    <citation type="submission" date="2022-12" db="EMBL/GenBank/DDBJ databases">
        <title>Chromosome-scale assembly of the Ensete ventricosum genome.</title>
        <authorList>
            <person name="Dussert Y."/>
            <person name="Stocks J."/>
            <person name="Wendawek A."/>
            <person name="Woldeyes F."/>
            <person name="Nichols R.A."/>
            <person name="Borrell J.S."/>
        </authorList>
    </citation>
    <scope>NUCLEOTIDE SEQUENCE [LARGE SCALE GENOMIC DNA]</scope>
    <source>
        <strain evidence="4">cv. Maze</strain>
        <tissue evidence="3">Seeds</tissue>
    </source>
</reference>
<feature type="chain" id="PRO_5043529802" evidence="2">
    <location>
        <begin position="23"/>
        <end position="154"/>
    </location>
</feature>
<protein>
    <submittedName>
        <fullName evidence="3">Uncharacterized protein</fullName>
    </submittedName>
</protein>
<dbReference type="EMBL" id="JAQQAF010000009">
    <property type="protein sequence ID" value="KAJ8460766.1"/>
    <property type="molecule type" value="Genomic_DNA"/>
</dbReference>
<evidence type="ECO:0000313" key="4">
    <source>
        <dbReference type="Proteomes" id="UP001222027"/>
    </source>
</evidence>